<feature type="chain" id="PRO_5045224180" evidence="1">
    <location>
        <begin position="28"/>
        <end position="56"/>
    </location>
</feature>
<proteinExistence type="predicted"/>
<comment type="caution">
    <text evidence="2">The sequence shown here is derived from an EMBL/GenBank/DDBJ whole genome shotgun (WGS) entry which is preliminary data.</text>
</comment>
<keyword evidence="3" id="KW-1185">Reference proteome</keyword>
<gene>
    <name evidence="2" type="ORF">GTP27_10015</name>
</gene>
<dbReference type="EMBL" id="WWCM01000005">
    <property type="protein sequence ID" value="MYM39665.1"/>
    <property type="molecule type" value="Genomic_DNA"/>
</dbReference>
<keyword evidence="1" id="KW-0732">Signal</keyword>
<feature type="signal peptide" evidence="1">
    <location>
        <begin position="1"/>
        <end position="27"/>
    </location>
</feature>
<evidence type="ECO:0000256" key="1">
    <source>
        <dbReference type="SAM" id="SignalP"/>
    </source>
</evidence>
<sequence length="56" mass="5974">MKEKKLIVFAAVGLAVVLLTRAGKATAAAKAQLAKAKADAYQLPYDFGIHDPSTWD</sequence>
<reference evidence="2 3" key="1">
    <citation type="submission" date="2019-12" db="EMBL/GenBank/DDBJ databases">
        <title>Novel species isolated from a subtropical stream in China.</title>
        <authorList>
            <person name="Lu H."/>
        </authorList>
    </citation>
    <scope>NUCLEOTIDE SEQUENCE [LARGE SCALE GENOMIC DNA]</scope>
    <source>
        <strain evidence="2 3">CY13W</strain>
    </source>
</reference>
<name>A0ABW9VJN7_9BURK</name>
<organism evidence="2 3">
    <name type="scientific">Duganella qianjiadongensis</name>
    <dbReference type="NCBI Taxonomy" id="2692176"/>
    <lineage>
        <taxon>Bacteria</taxon>
        <taxon>Pseudomonadati</taxon>
        <taxon>Pseudomonadota</taxon>
        <taxon>Betaproteobacteria</taxon>
        <taxon>Burkholderiales</taxon>
        <taxon>Oxalobacteraceae</taxon>
        <taxon>Telluria group</taxon>
        <taxon>Duganella</taxon>
    </lineage>
</organism>
<evidence type="ECO:0000313" key="2">
    <source>
        <dbReference type="EMBL" id="MYM39665.1"/>
    </source>
</evidence>
<protein>
    <submittedName>
        <fullName evidence="2">Uncharacterized protein</fullName>
    </submittedName>
</protein>
<dbReference type="RefSeq" id="WP_161039033.1">
    <property type="nucleotide sequence ID" value="NZ_WWCM01000005.1"/>
</dbReference>
<evidence type="ECO:0000313" key="3">
    <source>
        <dbReference type="Proteomes" id="UP000478090"/>
    </source>
</evidence>
<dbReference type="Proteomes" id="UP000478090">
    <property type="component" value="Unassembled WGS sequence"/>
</dbReference>
<accession>A0ABW9VJN7</accession>